<gene>
    <name evidence="1" type="ORF">FRUB_09166</name>
</gene>
<dbReference type="InterPro" id="IPR021725">
    <property type="entry name" value="Cdd1"/>
</dbReference>
<dbReference type="EMBL" id="NIDE01000017">
    <property type="protein sequence ID" value="OWK36603.1"/>
    <property type="molecule type" value="Genomic_DNA"/>
</dbReference>
<dbReference type="OrthoDB" id="666031at2"/>
<protein>
    <submittedName>
        <fullName evidence="1">Mitomycin resistance protein</fullName>
    </submittedName>
</protein>
<keyword evidence="2" id="KW-1185">Reference proteome</keyword>
<dbReference type="Pfam" id="PF11731">
    <property type="entry name" value="Cdd1"/>
    <property type="match status" value="1"/>
</dbReference>
<comment type="caution">
    <text evidence="1">The sequence shown here is derived from an EMBL/GenBank/DDBJ whole genome shotgun (WGS) entry which is preliminary data.</text>
</comment>
<dbReference type="Gene3D" id="1.10.150.20">
    <property type="entry name" value="5' to 3' exonuclease, C-terminal subdomain"/>
    <property type="match status" value="1"/>
</dbReference>
<evidence type="ECO:0000313" key="2">
    <source>
        <dbReference type="Proteomes" id="UP000214646"/>
    </source>
</evidence>
<dbReference type="AlphaFoldDB" id="A0A225D6J3"/>
<dbReference type="RefSeq" id="WP_088259586.1">
    <property type="nucleotide sequence ID" value="NZ_NIDE01000017.1"/>
</dbReference>
<evidence type="ECO:0000313" key="1">
    <source>
        <dbReference type="EMBL" id="OWK36603.1"/>
    </source>
</evidence>
<sequence length="100" mass="11403">MPPKKALTRDQITRLEQLPNIGPSIAQDFRLLGIAAPDDLRGRDPYVLYDDLCRVTGVRHDPCVLDTFISAVRFVEGEPAKPWWHYTAERKQTLAASERK</sequence>
<organism evidence="1 2">
    <name type="scientific">Fimbriiglobus ruber</name>
    <dbReference type="NCBI Taxonomy" id="1908690"/>
    <lineage>
        <taxon>Bacteria</taxon>
        <taxon>Pseudomonadati</taxon>
        <taxon>Planctomycetota</taxon>
        <taxon>Planctomycetia</taxon>
        <taxon>Gemmatales</taxon>
        <taxon>Gemmataceae</taxon>
        <taxon>Fimbriiglobus</taxon>
    </lineage>
</organism>
<name>A0A225D6J3_9BACT</name>
<accession>A0A225D6J3</accession>
<dbReference type="Proteomes" id="UP000214646">
    <property type="component" value="Unassembled WGS sequence"/>
</dbReference>
<reference evidence="2" key="1">
    <citation type="submission" date="2017-06" db="EMBL/GenBank/DDBJ databases">
        <title>Genome analysis of Fimbriiglobus ruber SP5, the first member of the order Planctomycetales with confirmed chitinolytic capability.</title>
        <authorList>
            <person name="Ravin N.V."/>
            <person name="Rakitin A.L."/>
            <person name="Ivanova A.A."/>
            <person name="Beletsky A.V."/>
            <person name="Kulichevskaya I.S."/>
            <person name="Mardanov A.V."/>
            <person name="Dedysh S.N."/>
        </authorList>
    </citation>
    <scope>NUCLEOTIDE SEQUENCE [LARGE SCALE GENOMIC DNA]</scope>
    <source>
        <strain evidence="2">SP5</strain>
    </source>
</reference>
<proteinExistence type="predicted"/>